<dbReference type="Pfam" id="PF06762">
    <property type="entry name" value="LMF1"/>
    <property type="match status" value="1"/>
</dbReference>
<sequence length="315" mass="34666">MVPVRGGRGLMTGELPVGDVVVMAARWLSVRVMMGSGLIKLRAGDIKWKNFRAMDYFYETQPVPNPLSKFMHSLPRPYHTFEVLCNHVIELILPIFFLLPFRGLRVPATLAHVLFQFILISTGNLSFLNWLTISPLLFGLDDQFWSLLVPAGLTAQSSIAQYSLTCLAPSTPLASLVCGVTGTGSLAQGLSSLAFGLALLKLSAPVARNMMDAAQRMNGSFDKYRLVNTYGAFGVVTEARSELVVSVSNEAAGPFREVAFKAKPGDVDRRPRWCSPYHHRLDWCMWMAGLGGEGKARTTAMGTWEQHCVETKTPP</sequence>
<dbReference type="InterPro" id="IPR009613">
    <property type="entry name" value="LMF"/>
</dbReference>
<keyword evidence="5" id="KW-1133">Transmembrane helix</keyword>
<evidence type="ECO:0000256" key="6">
    <source>
        <dbReference type="ARBA" id="ARBA00023136"/>
    </source>
</evidence>
<comment type="similarity">
    <text evidence="2">Belongs to the lipase maturation factor family.</text>
</comment>
<comment type="caution">
    <text evidence="9">The sequence shown here is derived from an EMBL/GenBank/DDBJ whole genome shotgun (WGS) entry which is preliminary data.</text>
</comment>
<gene>
    <name evidence="9" type="ORF">TrRE_jg2486</name>
</gene>
<dbReference type="InterPro" id="IPR057433">
    <property type="entry name" value="LMF1/2_C"/>
</dbReference>
<evidence type="ECO:0000313" key="10">
    <source>
        <dbReference type="Proteomes" id="UP001165082"/>
    </source>
</evidence>
<proteinExistence type="inferred from homology"/>
<protein>
    <submittedName>
        <fullName evidence="9">Uncharacterized protein</fullName>
    </submittedName>
</protein>
<evidence type="ECO:0000256" key="1">
    <source>
        <dbReference type="ARBA" id="ARBA00004477"/>
    </source>
</evidence>
<name>A0A9W7L8H3_9STRA</name>
<accession>A0A9W7L8H3</accession>
<dbReference type="PANTHER" id="PTHR14463">
    <property type="entry name" value="LIPASE MATURATION FACTOR"/>
    <property type="match status" value="1"/>
</dbReference>
<evidence type="ECO:0000256" key="4">
    <source>
        <dbReference type="ARBA" id="ARBA00022824"/>
    </source>
</evidence>
<dbReference type="GO" id="GO:0005789">
    <property type="term" value="C:endoplasmic reticulum membrane"/>
    <property type="evidence" value="ECO:0007669"/>
    <property type="project" value="UniProtKB-SubCell"/>
</dbReference>
<keyword evidence="10" id="KW-1185">Reference proteome</keyword>
<feature type="domain" description="Lipase maturation factor 1/2 C-terminal" evidence="8">
    <location>
        <begin position="226"/>
        <end position="292"/>
    </location>
</feature>
<dbReference type="EMBL" id="BRXZ01007994">
    <property type="protein sequence ID" value="GMI37878.1"/>
    <property type="molecule type" value="Genomic_DNA"/>
</dbReference>
<reference evidence="9" key="1">
    <citation type="submission" date="2022-07" db="EMBL/GenBank/DDBJ databases">
        <title>Genome analysis of Parmales, a sister group of diatoms, reveals the evolutionary specialization of diatoms from phago-mixotrophs to photoautotrophs.</title>
        <authorList>
            <person name="Ban H."/>
            <person name="Sato S."/>
            <person name="Yoshikawa S."/>
            <person name="Kazumasa Y."/>
            <person name="Nakamura Y."/>
            <person name="Ichinomiya M."/>
            <person name="Saitoh K."/>
            <person name="Sato N."/>
            <person name="Blanc-Mathieu R."/>
            <person name="Endo H."/>
            <person name="Kuwata A."/>
            <person name="Ogata H."/>
        </authorList>
    </citation>
    <scope>NUCLEOTIDE SEQUENCE</scope>
</reference>
<keyword evidence="4" id="KW-0256">Endoplasmic reticulum</keyword>
<keyword evidence="6" id="KW-0472">Membrane</keyword>
<evidence type="ECO:0000256" key="2">
    <source>
        <dbReference type="ARBA" id="ARBA00005512"/>
    </source>
</evidence>
<dbReference type="OrthoDB" id="434126at2759"/>
<dbReference type="InterPro" id="IPR057434">
    <property type="entry name" value="LMF1/2_N"/>
</dbReference>
<evidence type="ECO:0000259" key="8">
    <source>
        <dbReference type="Pfam" id="PF25179"/>
    </source>
</evidence>
<dbReference type="AlphaFoldDB" id="A0A9W7L8H3"/>
<evidence type="ECO:0000256" key="5">
    <source>
        <dbReference type="ARBA" id="ARBA00022989"/>
    </source>
</evidence>
<evidence type="ECO:0000256" key="3">
    <source>
        <dbReference type="ARBA" id="ARBA00022692"/>
    </source>
</evidence>
<evidence type="ECO:0000259" key="7">
    <source>
        <dbReference type="Pfam" id="PF06762"/>
    </source>
</evidence>
<feature type="domain" description="Lipase maturation factor 1/2 N-terminal" evidence="7">
    <location>
        <begin position="16"/>
        <end position="146"/>
    </location>
</feature>
<dbReference type="Pfam" id="PF25179">
    <property type="entry name" value="LMF1_C"/>
    <property type="match status" value="1"/>
</dbReference>
<keyword evidence="3" id="KW-0812">Transmembrane</keyword>
<evidence type="ECO:0000313" key="9">
    <source>
        <dbReference type="EMBL" id="GMI37878.1"/>
    </source>
</evidence>
<dbReference type="PANTHER" id="PTHR14463:SF10">
    <property type="entry name" value="LIPASE MATURATION FACTOR 1"/>
    <property type="match status" value="1"/>
</dbReference>
<dbReference type="GO" id="GO:0051604">
    <property type="term" value="P:protein maturation"/>
    <property type="evidence" value="ECO:0007669"/>
    <property type="project" value="InterPro"/>
</dbReference>
<comment type="subcellular location">
    <subcellularLocation>
        <location evidence="1">Endoplasmic reticulum membrane</location>
        <topology evidence="1">Multi-pass membrane protein</topology>
    </subcellularLocation>
</comment>
<organism evidence="9 10">
    <name type="scientific">Triparma retinervis</name>
    <dbReference type="NCBI Taxonomy" id="2557542"/>
    <lineage>
        <taxon>Eukaryota</taxon>
        <taxon>Sar</taxon>
        <taxon>Stramenopiles</taxon>
        <taxon>Ochrophyta</taxon>
        <taxon>Bolidophyceae</taxon>
        <taxon>Parmales</taxon>
        <taxon>Triparmaceae</taxon>
        <taxon>Triparma</taxon>
    </lineage>
</organism>
<dbReference type="Proteomes" id="UP001165082">
    <property type="component" value="Unassembled WGS sequence"/>
</dbReference>